<dbReference type="GO" id="GO:0003676">
    <property type="term" value="F:nucleic acid binding"/>
    <property type="evidence" value="ECO:0007669"/>
    <property type="project" value="InterPro"/>
</dbReference>
<dbReference type="InParanoid" id="A0A804KM09"/>
<dbReference type="AlphaFoldDB" id="A0A804KM09"/>
<accession>A0A804KM09</accession>
<feature type="domain" description="Integrase catalytic" evidence="1">
    <location>
        <begin position="7"/>
        <end position="172"/>
    </location>
</feature>
<proteinExistence type="predicted"/>
<dbReference type="InterPro" id="IPR001584">
    <property type="entry name" value="Integrase_cat-core"/>
</dbReference>
<dbReference type="PROSITE" id="PS50994">
    <property type="entry name" value="INTEGRASE"/>
    <property type="match status" value="1"/>
</dbReference>
<evidence type="ECO:0000313" key="2">
    <source>
        <dbReference type="EnsemblPlants" id="Ma09_p21170.1"/>
    </source>
</evidence>
<dbReference type="Proteomes" id="UP000012960">
    <property type="component" value="Unplaced"/>
</dbReference>
<keyword evidence="3" id="KW-1185">Reference proteome</keyword>
<dbReference type="FunCoup" id="A0A804KM09">
    <property type="interactions" value="4"/>
</dbReference>
<sequence length="271" mass="30694">MPRLPAVPLSPIDCAWPFAQWGLDLHGSFPPASGQRRYIVVGVDYFTKWAKAEPLATITERQVEKFVWKNIVTRFGLPEAIITDNGSQFTSARFQEFCANYGIQLMFSSMAHPQMNGLAEVTNRSILSGLKRRVLAAQSAWVDELPSILWSLRTTPKTATGESPYSLSFGTEAVLPPEMVFPNPRTASYDERVSAQGLRADLDLLEERRTNAHLKDLSYKRAIARIYNHRVRPRPIKLGDLVLRRAEANHKTHEYDEDKSSRIIIRSTLNL</sequence>
<evidence type="ECO:0000313" key="3">
    <source>
        <dbReference type="Proteomes" id="UP000012960"/>
    </source>
</evidence>
<organism evidence="2 3">
    <name type="scientific">Musa acuminata subsp. malaccensis</name>
    <name type="common">Wild banana</name>
    <name type="synonym">Musa malaccensis</name>
    <dbReference type="NCBI Taxonomy" id="214687"/>
    <lineage>
        <taxon>Eukaryota</taxon>
        <taxon>Viridiplantae</taxon>
        <taxon>Streptophyta</taxon>
        <taxon>Embryophyta</taxon>
        <taxon>Tracheophyta</taxon>
        <taxon>Spermatophyta</taxon>
        <taxon>Magnoliopsida</taxon>
        <taxon>Liliopsida</taxon>
        <taxon>Zingiberales</taxon>
        <taxon>Musaceae</taxon>
        <taxon>Musa</taxon>
    </lineage>
</organism>
<reference evidence="2" key="1">
    <citation type="submission" date="2021-05" db="UniProtKB">
        <authorList>
            <consortium name="EnsemblPlants"/>
        </authorList>
    </citation>
    <scope>IDENTIFICATION</scope>
    <source>
        <strain evidence="2">subsp. malaccensis</strain>
    </source>
</reference>
<dbReference type="InterPro" id="IPR012337">
    <property type="entry name" value="RNaseH-like_sf"/>
</dbReference>
<dbReference type="SUPFAM" id="SSF53098">
    <property type="entry name" value="Ribonuclease H-like"/>
    <property type="match status" value="1"/>
</dbReference>
<dbReference type="PANTHER" id="PTHR48475:SF2">
    <property type="entry name" value="RIBONUCLEASE H"/>
    <property type="match status" value="1"/>
</dbReference>
<dbReference type="Gramene" id="Ma09_t21170.1">
    <property type="protein sequence ID" value="Ma09_p21170.1"/>
    <property type="gene ID" value="Ma09_g21170"/>
</dbReference>
<protein>
    <recommendedName>
        <fullName evidence="1">Integrase catalytic domain-containing protein</fullName>
    </recommendedName>
</protein>
<dbReference type="PANTHER" id="PTHR48475">
    <property type="entry name" value="RIBONUCLEASE H"/>
    <property type="match status" value="1"/>
</dbReference>
<name>A0A804KM09_MUSAM</name>
<dbReference type="InterPro" id="IPR036397">
    <property type="entry name" value="RNaseH_sf"/>
</dbReference>
<evidence type="ECO:0000259" key="1">
    <source>
        <dbReference type="PROSITE" id="PS50994"/>
    </source>
</evidence>
<dbReference type="OMA" id="FLWENIC"/>
<dbReference type="GO" id="GO:0015074">
    <property type="term" value="P:DNA integration"/>
    <property type="evidence" value="ECO:0007669"/>
    <property type="project" value="InterPro"/>
</dbReference>
<dbReference type="Pfam" id="PF00665">
    <property type="entry name" value="rve"/>
    <property type="match status" value="1"/>
</dbReference>
<dbReference type="EnsemblPlants" id="Ma09_t21170.1">
    <property type="protein sequence ID" value="Ma09_p21170.1"/>
    <property type="gene ID" value="Ma09_g21170"/>
</dbReference>
<dbReference type="Gene3D" id="3.30.420.10">
    <property type="entry name" value="Ribonuclease H-like superfamily/Ribonuclease H"/>
    <property type="match status" value="1"/>
</dbReference>